<dbReference type="Proteomes" id="UP000584867">
    <property type="component" value="Unassembled WGS sequence"/>
</dbReference>
<dbReference type="AlphaFoldDB" id="A0A7W7ZUB6"/>
<dbReference type="EMBL" id="JACHIO010000025">
    <property type="protein sequence ID" value="MBB5066263.1"/>
    <property type="molecule type" value="Genomic_DNA"/>
</dbReference>
<proteinExistence type="predicted"/>
<organism evidence="1 2">
    <name type="scientific">Granulicella mallensis</name>
    <dbReference type="NCBI Taxonomy" id="940614"/>
    <lineage>
        <taxon>Bacteria</taxon>
        <taxon>Pseudomonadati</taxon>
        <taxon>Acidobacteriota</taxon>
        <taxon>Terriglobia</taxon>
        <taxon>Terriglobales</taxon>
        <taxon>Acidobacteriaceae</taxon>
        <taxon>Granulicella</taxon>
    </lineage>
</organism>
<sequence length="76" mass="8042">MGEANTIESKQAIGCPNPDIAVCCLGNRLGGAIEATLANAPNLVSILRNPGRWVQRMCRATTGQKEAQGYELSSQP</sequence>
<comment type="caution">
    <text evidence="1">The sequence shown here is derived from an EMBL/GenBank/DDBJ whole genome shotgun (WGS) entry which is preliminary data.</text>
</comment>
<dbReference type="RefSeq" id="WP_184259636.1">
    <property type="nucleotide sequence ID" value="NZ_JACHIO010000025.1"/>
</dbReference>
<reference evidence="1 2" key="1">
    <citation type="submission" date="2020-08" db="EMBL/GenBank/DDBJ databases">
        <title>Genomic Encyclopedia of Type Strains, Phase IV (KMG-V): Genome sequencing to study the core and pangenomes of soil and plant-associated prokaryotes.</title>
        <authorList>
            <person name="Whitman W."/>
        </authorList>
    </citation>
    <scope>NUCLEOTIDE SEQUENCE [LARGE SCALE GENOMIC DNA]</scope>
    <source>
        <strain evidence="1 2">X5P3</strain>
    </source>
</reference>
<accession>A0A7W7ZUB6</accession>
<protein>
    <submittedName>
        <fullName evidence="1">Uncharacterized protein</fullName>
    </submittedName>
</protein>
<name>A0A7W7ZUB6_9BACT</name>
<gene>
    <name evidence="1" type="ORF">HDF15_004639</name>
</gene>
<evidence type="ECO:0000313" key="1">
    <source>
        <dbReference type="EMBL" id="MBB5066263.1"/>
    </source>
</evidence>
<evidence type="ECO:0000313" key="2">
    <source>
        <dbReference type="Proteomes" id="UP000584867"/>
    </source>
</evidence>